<protein>
    <submittedName>
        <fullName evidence="2">Uncharacterized protein</fullName>
    </submittedName>
</protein>
<evidence type="ECO:0000313" key="2">
    <source>
        <dbReference type="EMBL" id="KAK7604414.1"/>
    </source>
</evidence>
<keyword evidence="3" id="KW-1185">Reference proteome</keyword>
<sequence length="93" mass="9932">MEPLVASKDELTPTKKSRTTKNENSVGTKGSIWHQSKFLVIPMAPVGTDCSLDSTNDYYMAPMAPFGANPIFGGTNGSSANSIFEGTNRSSWG</sequence>
<evidence type="ECO:0000256" key="1">
    <source>
        <dbReference type="SAM" id="MobiDB-lite"/>
    </source>
</evidence>
<gene>
    <name evidence="2" type="ORF">V9T40_005600</name>
</gene>
<dbReference type="Proteomes" id="UP001367676">
    <property type="component" value="Unassembled WGS sequence"/>
</dbReference>
<name>A0AAN9YAM9_9HEMI</name>
<dbReference type="AlphaFoldDB" id="A0AAN9YAM9"/>
<proteinExistence type="predicted"/>
<organism evidence="2 3">
    <name type="scientific">Parthenolecanium corni</name>
    <dbReference type="NCBI Taxonomy" id="536013"/>
    <lineage>
        <taxon>Eukaryota</taxon>
        <taxon>Metazoa</taxon>
        <taxon>Ecdysozoa</taxon>
        <taxon>Arthropoda</taxon>
        <taxon>Hexapoda</taxon>
        <taxon>Insecta</taxon>
        <taxon>Pterygota</taxon>
        <taxon>Neoptera</taxon>
        <taxon>Paraneoptera</taxon>
        <taxon>Hemiptera</taxon>
        <taxon>Sternorrhyncha</taxon>
        <taxon>Coccoidea</taxon>
        <taxon>Coccidae</taxon>
        <taxon>Parthenolecanium</taxon>
    </lineage>
</organism>
<accession>A0AAN9YAM9</accession>
<comment type="caution">
    <text evidence="2">The sequence shown here is derived from an EMBL/GenBank/DDBJ whole genome shotgun (WGS) entry which is preliminary data.</text>
</comment>
<reference evidence="2 3" key="1">
    <citation type="submission" date="2024-03" db="EMBL/GenBank/DDBJ databases">
        <title>Adaptation during the transition from Ophiocordyceps entomopathogen to insect associate is accompanied by gene loss and intensified selection.</title>
        <authorList>
            <person name="Ward C.M."/>
            <person name="Onetto C.A."/>
            <person name="Borneman A.R."/>
        </authorList>
    </citation>
    <scope>NUCLEOTIDE SEQUENCE [LARGE SCALE GENOMIC DNA]</scope>
    <source>
        <strain evidence="2">AWRI1</strain>
        <tissue evidence="2">Single Adult Female</tissue>
    </source>
</reference>
<feature type="region of interest" description="Disordered" evidence="1">
    <location>
        <begin position="1"/>
        <end position="28"/>
    </location>
</feature>
<evidence type="ECO:0000313" key="3">
    <source>
        <dbReference type="Proteomes" id="UP001367676"/>
    </source>
</evidence>
<dbReference type="EMBL" id="JBBCAQ010000003">
    <property type="protein sequence ID" value="KAK7604414.1"/>
    <property type="molecule type" value="Genomic_DNA"/>
</dbReference>